<evidence type="ECO:0000313" key="3">
    <source>
        <dbReference type="EMBL" id="OGH70185.1"/>
    </source>
</evidence>
<sequence>MNLNIRLFFKINSLSGKSRFWDAFGRAGAEWAIIAILGWYAASSFVVSLPDWRGAFWPILFFGASWLLAWLLSIGIGLIVKEPRPHITYPESKLLFTPTMSWKSFPSDHAMTSWLAFFTALNFGLPAAWALLPLVLWVIWGRVYAGMHYPFDIVGGTVLAGLVAVLGYYVLLLI</sequence>
<dbReference type="Pfam" id="PF01569">
    <property type="entry name" value="PAP2"/>
    <property type="match status" value="1"/>
</dbReference>
<dbReference type="SMART" id="SM00014">
    <property type="entry name" value="acidPPc"/>
    <property type="match status" value="1"/>
</dbReference>
<dbReference type="EMBL" id="MFPU01000013">
    <property type="protein sequence ID" value="OGH70185.1"/>
    <property type="molecule type" value="Genomic_DNA"/>
</dbReference>
<dbReference type="InterPro" id="IPR036938">
    <property type="entry name" value="PAP2/HPO_sf"/>
</dbReference>
<dbReference type="AlphaFoldDB" id="A0A1F6MEW7"/>
<dbReference type="Proteomes" id="UP000177953">
    <property type="component" value="Unassembled WGS sequence"/>
</dbReference>
<evidence type="ECO:0000313" key="4">
    <source>
        <dbReference type="Proteomes" id="UP000177953"/>
    </source>
</evidence>
<feature type="domain" description="Phosphatidic acid phosphatase type 2/haloperoxidase" evidence="2">
    <location>
        <begin position="59"/>
        <end position="168"/>
    </location>
</feature>
<evidence type="ECO:0000259" key="2">
    <source>
        <dbReference type="SMART" id="SM00014"/>
    </source>
</evidence>
<dbReference type="Gene3D" id="1.20.144.10">
    <property type="entry name" value="Phosphatidic acid phosphatase type 2/haloperoxidase"/>
    <property type="match status" value="1"/>
</dbReference>
<feature type="transmembrane region" description="Helical" evidence="1">
    <location>
        <begin position="54"/>
        <end position="80"/>
    </location>
</feature>
<dbReference type="SUPFAM" id="SSF48317">
    <property type="entry name" value="Acid phosphatase/Vanadium-dependent haloperoxidase"/>
    <property type="match status" value="1"/>
</dbReference>
<dbReference type="PANTHER" id="PTHR14969">
    <property type="entry name" value="SPHINGOSINE-1-PHOSPHATE PHOSPHOHYDROLASE"/>
    <property type="match status" value="1"/>
</dbReference>
<keyword evidence="1" id="KW-1133">Transmembrane helix</keyword>
<organism evidence="3 4">
    <name type="scientific">Candidatus Magasanikbacteria bacterium RIFCSPHIGHO2_01_FULL_47_8</name>
    <dbReference type="NCBI Taxonomy" id="1798673"/>
    <lineage>
        <taxon>Bacteria</taxon>
        <taxon>Candidatus Magasanikiibacteriota</taxon>
    </lineage>
</organism>
<keyword evidence="1" id="KW-0472">Membrane</keyword>
<gene>
    <name evidence="3" type="ORF">A2754_02180</name>
</gene>
<dbReference type="InterPro" id="IPR000326">
    <property type="entry name" value="PAP2/HPO"/>
</dbReference>
<feature type="transmembrane region" description="Helical" evidence="1">
    <location>
        <begin position="114"/>
        <end position="141"/>
    </location>
</feature>
<keyword evidence="1" id="KW-0812">Transmembrane</keyword>
<accession>A0A1F6MEW7</accession>
<name>A0A1F6MEW7_9BACT</name>
<evidence type="ECO:0000256" key="1">
    <source>
        <dbReference type="SAM" id="Phobius"/>
    </source>
</evidence>
<comment type="caution">
    <text evidence="3">The sequence shown here is derived from an EMBL/GenBank/DDBJ whole genome shotgun (WGS) entry which is preliminary data.</text>
</comment>
<proteinExistence type="predicted"/>
<reference evidence="3 4" key="1">
    <citation type="journal article" date="2016" name="Nat. Commun.">
        <title>Thousands of microbial genomes shed light on interconnected biogeochemical processes in an aquifer system.</title>
        <authorList>
            <person name="Anantharaman K."/>
            <person name="Brown C.T."/>
            <person name="Hug L.A."/>
            <person name="Sharon I."/>
            <person name="Castelle C.J."/>
            <person name="Probst A.J."/>
            <person name="Thomas B.C."/>
            <person name="Singh A."/>
            <person name="Wilkins M.J."/>
            <person name="Karaoz U."/>
            <person name="Brodie E.L."/>
            <person name="Williams K.H."/>
            <person name="Hubbard S.S."/>
            <person name="Banfield J.F."/>
        </authorList>
    </citation>
    <scope>NUCLEOTIDE SEQUENCE [LARGE SCALE GENOMIC DNA]</scope>
</reference>
<feature type="transmembrane region" description="Helical" evidence="1">
    <location>
        <begin position="153"/>
        <end position="173"/>
    </location>
</feature>
<protein>
    <recommendedName>
        <fullName evidence="2">Phosphatidic acid phosphatase type 2/haloperoxidase domain-containing protein</fullName>
    </recommendedName>
</protein>
<dbReference type="PANTHER" id="PTHR14969:SF13">
    <property type="entry name" value="AT30094P"/>
    <property type="match status" value="1"/>
</dbReference>
<feature type="transmembrane region" description="Helical" evidence="1">
    <location>
        <begin position="20"/>
        <end position="42"/>
    </location>
</feature>